<dbReference type="AlphaFoldDB" id="A0A1A9V0S8"/>
<keyword evidence="5" id="KW-0804">Transcription</keyword>
<comment type="subcellular location">
    <subcellularLocation>
        <location evidence="1">Nucleus</location>
    </subcellularLocation>
</comment>
<keyword evidence="9" id="KW-1185">Reference proteome</keyword>
<evidence type="ECO:0000256" key="7">
    <source>
        <dbReference type="ARBA" id="ARBA00031961"/>
    </source>
</evidence>
<evidence type="ECO:0000313" key="8">
    <source>
        <dbReference type="EnsemblMetazoa" id="GAUT022076-PA"/>
    </source>
</evidence>
<dbReference type="GO" id="GO:0016592">
    <property type="term" value="C:mediator complex"/>
    <property type="evidence" value="ECO:0007669"/>
    <property type="project" value="TreeGrafter"/>
</dbReference>
<accession>A0A1A9V0S8</accession>
<evidence type="ECO:0000256" key="3">
    <source>
        <dbReference type="ARBA" id="ARBA00019696"/>
    </source>
</evidence>
<dbReference type="Pfam" id="PF11573">
    <property type="entry name" value="Med23"/>
    <property type="match status" value="2"/>
</dbReference>
<comment type="similarity">
    <text evidence="2">Belongs to the Mediator complex subunit 23 family.</text>
</comment>
<name>A0A1A9V0S8_GLOAU</name>
<reference evidence="8" key="1">
    <citation type="submission" date="2020-05" db="UniProtKB">
        <authorList>
            <consortium name="EnsemblMetazoa"/>
        </authorList>
    </citation>
    <scope>IDENTIFICATION</scope>
    <source>
        <strain evidence="8">TTRI</strain>
    </source>
</reference>
<dbReference type="STRING" id="7395.A0A1A9V0S8"/>
<evidence type="ECO:0000256" key="6">
    <source>
        <dbReference type="ARBA" id="ARBA00023242"/>
    </source>
</evidence>
<organism evidence="8 9">
    <name type="scientific">Glossina austeni</name>
    <name type="common">Savannah tsetse fly</name>
    <dbReference type="NCBI Taxonomy" id="7395"/>
    <lineage>
        <taxon>Eukaryota</taxon>
        <taxon>Metazoa</taxon>
        <taxon>Ecdysozoa</taxon>
        <taxon>Arthropoda</taxon>
        <taxon>Hexapoda</taxon>
        <taxon>Insecta</taxon>
        <taxon>Pterygota</taxon>
        <taxon>Neoptera</taxon>
        <taxon>Endopterygota</taxon>
        <taxon>Diptera</taxon>
        <taxon>Brachycera</taxon>
        <taxon>Muscomorpha</taxon>
        <taxon>Hippoboscoidea</taxon>
        <taxon>Glossinidae</taxon>
        <taxon>Glossina</taxon>
    </lineage>
</organism>
<dbReference type="GO" id="GO:0005667">
    <property type="term" value="C:transcription regulator complex"/>
    <property type="evidence" value="ECO:0007669"/>
    <property type="project" value="TreeGrafter"/>
</dbReference>
<proteinExistence type="inferred from homology"/>
<dbReference type="InterPro" id="IPR021629">
    <property type="entry name" value="Mediator_Med23"/>
</dbReference>
<dbReference type="PANTHER" id="PTHR12691">
    <property type="entry name" value="MEDIATOR OF RNA POLYMERASE II TRANSCRIPTION SUBUNIT 23"/>
    <property type="match status" value="1"/>
</dbReference>
<sequence length="341" mass="39411">MVSCGLHHIPPHYRVQLLSHLHSLASTPQTNKMQVELWRVFEESVLRLINGLGSAEIQSQFSRHFTCQSVASSECEELNRALILTLARSMHIICSGDETQSWCKELHSTLMQNTLHSWASHSLACLPTVLSEFFTQNSHPIENQQLLKKSLEEEYRNCTSMTNENISSVPYKYALQFFVCHAYIEAIGARALSGNLRKFCDYLVNDVASANDKEFIHKCIVSSYVCLCVLERLLLLTSSELRNRVTEFCKENNPDHWKQNKKRRNHLSCHQKYSEKFAPDESASHPPLPVYFSNVCLRFLPVPDVFIHRFIELPIQHVHQILEVILNYLSILYKFHDRPIT</sequence>
<dbReference type="PANTHER" id="PTHR12691:SF10">
    <property type="entry name" value="MEDIATOR OF RNA POLYMERASE II TRANSCRIPTION SUBUNIT 23"/>
    <property type="match status" value="1"/>
</dbReference>
<dbReference type="GO" id="GO:0010628">
    <property type="term" value="P:positive regulation of gene expression"/>
    <property type="evidence" value="ECO:0007669"/>
    <property type="project" value="TreeGrafter"/>
</dbReference>
<dbReference type="EnsemblMetazoa" id="GAUT022076-RA">
    <property type="protein sequence ID" value="GAUT022076-PA"/>
    <property type="gene ID" value="GAUT022076"/>
</dbReference>
<evidence type="ECO:0000256" key="1">
    <source>
        <dbReference type="ARBA" id="ARBA00004123"/>
    </source>
</evidence>
<keyword evidence="6" id="KW-0539">Nucleus</keyword>
<dbReference type="Proteomes" id="UP000078200">
    <property type="component" value="Unassembled WGS sequence"/>
</dbReference>
<evidence type="ECO:0000256" key="2">
    <source>
        <dbReference type="ARBA" id="ARBA00010222"/>
    </source>
</evidence>
<dbReference type="GO" id="GO:0006357">
    <property type="term" value="P:regulation of transcription by RNA polymerase II"/>
    <property type="evidence" value="ECO:0007669"/>
    <property type="project" value="TreeGrafter"/>
</dbReference>
<evidence type="ECO:0000256" key="5">
    <source>
        <dbReference type="ARBA" id="ARBA00023163"/>
    </source>
</evidence>
<keyword evidence="4" id="KW-0805">Transcription regulation</keyword>
<dbReference type="VEuPathDB" id="VectorBase:GAUT022076"/>
<evidence type="ECO:0000313" key="9">
    <source>
        <dbReference type="Proteomes" id="UP000078200"/>
    </source>
</evidence>
<evidence type="ECO:0000256" key="4">
    <source>
        <dbReference type="ARBA" id="ARBA00023015"/>
    </source>
</evidence>
<protein>
    <recommendedName>
        <fullName evidence="3">Mediator of RNA polymerase II transcription subunit 23</fullName>
    </recommendedName>
    <alternativeName>
        <fullName evidence="7">Mediator complex subunit 23</fullName>
    </alternativeName>
</protein>